<comment type="caution">
    <text evidence="1">The sequence shown here is derived from an EMBL/GenBank/DDBJ whole genome shotgun (WGS) entry which is preliminary data.</text>
</comment>
<dbReference type="Proteomes" id="UP001060085">
    <property type="component" value="Linkage Group LG02"/>
</dbReference>
<evidence type="ECO:0000313" key="1">
    <source>
        <dbReference type="EMBL" id="KAI5678924.1"/>
    </source>
</evidence>
<reference evidence="2" key="1">
    <citation type="journal article" date="2023" name="Nat. Plants">
        <title>Single-cell RNA sequencing provides a high-resolution roadmap for understanding the multicellular compartmentation of specialized metabolism.</title>
        <authorList>
            <person name="Sun S."/>
            <person name="Shen X."/>
            <person name="Li Y."/>
            <person name="Li Y."/>
            <person name="Wang S."/>
            <person name="Li R."/>
            <person name="Zhang H."/>
            <person name="Shen G."/>
            <person name="Guo B."/>
            <person name="Wei J."/>
            <person name="Xu J."/>
            <person name="St-Pierre B."/>
            <person name="Chen S."/>
            <person name="Sun C."/>
        </authorList>
    </citation>
    <scope>NUCLEOTIDE SEQUENCE [LARGE SCALE GENOMIC DNA]</scope>
</reference>
<gene>
    <name evidence="1" type="ORF">M9H77_09874</name>
</gene>
<evidence type="ECO:0000313" key="2">
    <source>
        <dbReference type="Proteomes" id="UP001060085"/>
    </source>
</evidence>
<keyword evidence="2" id="KW-1185">Reference proteome</keyword>
<dbReference type="EMBL" id="CM044702">
    <property type="protein sequence ID" value="KAI5678924.1"/>
    <property type="molecule type" value="Genomic_DNA"/>
</dbReference>
<proteinExistence type="predicted"/>
<protein>
    <submittedName>
        <fullName evidence="1">Uncharacterized protein</fullName>
    </submittedName>
</protein>
<sequence>MVAEEKGKKRNYCGGEWKQHRMKIPMGYRFIPTDTELILDYLLQKIIGKPLPADIIPQIDDLYRIDPQQLPLGKYQYWKENEAYFFTHQHQTYLPGDRMPNGFWEADKKDEYILDEHNLQIVGFKSTFTFYRVIERKEEETDWVMTEFKVHSTLIPYDAADENLMLCKIEYNPQTEE</sequence>
<accession>A0ACC0C215</accession>
<organism evidence="1 2">
    <name type="scientific">Catharanthus roseus</name>
    <name type="common">Madagascar periwinkle</name>
    <name type="synonym">Vinca rosea</name>
    <dbReference type="NCBI Taxonomy" id="4058"/>
    <lineage>
        <taxon>Eukaryota</taxon>
        <taxon>Viridiplantae</taxon>
        <taxon>Streptophyta</taxon>
        <taxon>Embryophyta</taxon>
        <taxon>Tracheophyta</taxon>
        <taxon>Spermatophyta</taxon>
        <taxon>Magnoliopsida</taxon>
        <taxon>eudicotyledons</taxon>
        <taxon>Gunneridae</taxon>
        <taxon>Pentapetalae</taxon>
        <taxon>asterids</taxon>
        <taxon>lamiids</taxon>
        <taxon>Gentianales</taxon>
        <taxon>Apocynaceae</taxon>
        <taxon>Rauvolfioideae</taxon>
        <taxon>Vinceae</taxon>
        <taxon>Catharanthinae</taxon>
        <taxon>Catharanthus</taxon>
    </lineage>
</organism>
<name>A0ACC0C215_CATRO</name>